<evidence type="ECO:0000256" key="10">
    <source>
        <dbReference type="ARBA" id="ARBA00058319"/>
    </source>
</evidence>
<dbReference type="GO" id="GO:0004488">
    <property type="term" value="F:methylenetetrahydrofolate dehydrogenase (NADP+) activity"/>
    <property type="evidence" value="ECO:0000318"/>
    <property type="project" value="GO_Central"/>
</dbReference>
<evidence type="ECO:0000256" key="11">
    <source>
        <dbReference type="ARBA" id="ARBA00061364"/>
    </source>
</evidence>
<keyword evidence="5" id="KW-0521">NADP</keyword>
<dbReference type="CDD" id="cd01080">
    <property type="entry name" value="NAD_bind_m-THF_DH_Cyclohyd"/>
    <property type="match status" value="1"/>
</dbReference>
<sequence>MPVGGELAVAEKEDPPLVYVFIIAFFVLAVFEFEAAGPEPPRRLDGARPQLQRLPFPVFRFLLEAANGQTANVINGKSIARAIRAEIANEICRMKETIVKSPGLAIVLVGGRRDSRTFIRVKLKACEEVGITTYVEEFPEECTEDEVLRVVSRLNNNPSVNGIIVQLPLPQHVDEERIVNFVSPEKDVDGFHPLNMGNLAMKGREPLFIPCAPKGCIELLLRSGVEIMGKRAVVVGRSKIVGLPTSLLLQRHHATVSTVHSFTKNPEQITSEADIVIADVGIPNLIRGSWLKPGAVVVDMGTNQVQDPGVDQGFRITGDVCYEEAIKVVSAITPVPGGVGPVTIAMLLSNTLDSAKRAFEFI</sequence>
<dbReference type="SUPFAM" id="SSF53223">
    <property type="entry name" value="Aminoacid dehydrogenase-like, N-terminal domain"/>
    <property type="match status" value="1"/>
</dbReference>
<evidence type="ECO:0000256" key="8">
    <source>
        <dbReference type="ARBA" id="ARBA00023268"/>
    </source>
</evidence>
<evidence type="ECO:0000256" key="4">
    <source>
        <dbReference type="ARBA" id="ARBA00022801"/>
    </source>
</evidence>
<accession>A0A059AEW9</accession>
<gene>
    <name evidence="14" type="ORF">EUGRSUZ_J01717</name>
</gene>
<evidence type="ECO:0000256" key="2">
    <source>
        <dbReference type="ARBA" id="ARBA00011738"/>
    </source>
</evidence>
<comment type="subunit">
    <text evidence="2">Homodimer.</text>
</comment>
<dbReference type="PROSITE" id="PS00766">
    <property type="entry name" value="THF_DHG_CYH_1"/>
    <property type="match status" value="1"/>
</dbReference>
<dbReference type="GO" id="GO:0005829">
    <property type="term" value="C:cytosol"/>
    <property type="evidence" value="ECO:0000318"/>
    <property type="project" value="GO_Central"/>
</dbReference>
<keyword evidence="6" id="KW-0560">Oxidoreductase</keyword>
<dbReference type="EMBL" id="KK198762">
    <property type="protein sequence ID" value="KCW52294.1"/>
    <property type="molecule type" value="Genomic_DNA"/>
</dbReference>
<dbReference type="OMA" id="PENCTET"/>
<dbReference type="InterPro" id="IPR036291">
    <property type="entry name" value="NAD(P)-bd_dom_sf"/>
</dbReference>
<keyword evidence="4" id="KW-0378">Hydrolase</keyword>
<dbReference type="InterPro" id="IPR020631">
    <property type="entry name" value="THF_DH/CycHdrlase_NAD-bd_dom"/>
</dbReference>
<protein>
    <submittedName>
        <fullName evidence="14">Uncharacterized protein</fullName>
    </submittedName>
</protein>
<name>A0A059AEW9_EUCGR</name>
<evidence type="ECO:0000259" key="12">
    <source>
        <dbReference type="Pfam" id="PF00763"/>
    </source>
</evidence>
<evidence type="ECO:0000256" key="7">
    <source>
        <dbReference type="ARBA" id="ARBA00023238"/>
    </source>
</evidence>
<feature type="domain" description="Tetrahydrofolate dehydrogenase/cyclohydrolase NAD(P)-binding" evidence="13">
    <location>
        <begin position="210"/>
        <end position="358"/>
    </location>
</feature>
<dbReference type="PRINTS" id="PR00085">
    <property type="entry name" value="THFDHDRGNASE"/>
</dbReference>
<dbReference type="FunFam" id="3.40.50.10860:FF:000005">
    <property type="entry name" value="C-1-tetrahydrofolate synthase, cytoplasmic, putative"/>
    <property type="match status" value="1"/>
</dbReference>
<dbReference type="Gene3D" id="3.40.50.720">
    <property type="entry name" value="NAD(P)-binding Rossmann-like Domain"/>
    <property type="match status" value="1"/>
</dbReference>
<feature type="domain" description="Tetrahydrofolate dehydrogenase/cyclohydrolase catalytic" evidence="12">
    <location>
        <begin position="74"/>
        <end position="189"/>
    </location>
</feature>
<dbReference type="InterPro" id="IPR020630">
    <property type="entry name" value="THF_DH/CycHdrlase_cat_dom"/>
</dbReference>
<dbReference type="InterPro" id="IPR020867">
    <property type="entry name" value="THF_DH/CycHdrlase_CS"/>
</dbReference>
<reference evidence="14" key="1">
    <citation type="submission" date="2013-07" db="EMBL/GenBank/DDBJ databases">
        <title>The genome of Eucalyptus grandis.</title>
        <authorList>
            <person name="Schmutz J."/>
            <person name="Hayes R."/>
            <person name="Myburg A."/>
            <person name="Tuskan G."/>
            <person name="Grattapaglia D."/>
            <person name="Rokhsar D.S."/>
        </authorList>
    </citation>
    <scope>NUCLEOTIDE SEQUENCE</scope>
    <source>
        <tissue evidence="14">Leaf extractions</tissue>
    </source>
</reference>
<dbReference type="GO" id="GO:0035999">
    <property type="term" value="P:tetrahydrofolate interconversion"/>
    <property type="evidence" value="ECO:0000318"/>
    <property type="project" value="GO_Central"/>
</dbReference>
<comment type="pathway">
    <text evidence="1">One-carbon metabolism; tetrahydrofolate interconversion.</text>
</comment>
<dbReference type="SUPFAM" id="SSF51735">
    <property type="entry name" value="NAD(P)-binding Rossmann-fold domains"/>
    <property type="match status" value="1"/>
</dbReference>
<comment type="catalytic activity">
    <reaction evidence="9">
        <text>(6R)-5,10-methylene-5,6,7,8-tetrahydrofolate + NADP(+) = (6R)-5,10-methenyltetrahydrofolate + NADPH</text>
        <dbReference type="Rhea" id="RHEA:22812"/>
        <dbReference type="ChEBI" id="CHEBI:15636"/>
        <dbReference type="ChEBI" id="CHEBI:57455"/>
        <dbReference type="ChEBI" id="CHEBI:57783"/>
        <dbReference type="ChEBI" id="CHEBI:58349"/>
        <dbReference type="EC" id="1.5.1.5"/>
    </reaction>
</comment>
<dbReference type="GO" id="GO:0004477">
    <property type="term" value="F:methenyltetrahydrofolate cyclohydrolase activity"/>
    <property type="evidence" value="ECO:0000318"/>
    <property type="project" value="GO_Central"/>
</dbReference>
<dbReference type="HAMAP" id="MF_01576">
    <property type="entry name" value="THF_DHG_CYH"/>
    <property type="match status" value="1"/>
</dbReference>
<dbReference type="PANTHER" id="PTHR48099:SF13">
    <property type="entry name" value="METHYLENETETRAHYDROFOLATE DEHYDROGENASE"/>
    <property type="match status" value="1"/>
</dbReference>
<dbReference type="InterPro" id="IPR046346">
    <property type="entry name" value="Aminoacid_DH-like_N_sf"/>
</dbReference>
<dbReference type="PANTHER" id="PTHR48099">
    <property type="entry name" value="C-1-TETRAHYDROFOLATE SYNTHASE, CYTOPLASMIC-RELATED"/>
    <property type="match status" value="1"/>
</dbReference>
<keyword evidence="8" id="KW-0511">Multifunctional enzyme</keyword>
<comment type="similarity">
    <text evidence="11">Belongs to the tetrahydrofolate dehydrogenase/cyclohydrolase family.</text>
</comment>
<evidence type="ECO:0000256" key="5">
    <source>
        <dbReference type="ARBA" id="ARBA00022857"/>
    </source>
</evidence>
<proteinExistence type="inferred from homology"/>
<evidence type="ECO:0000256" key="6">
    <source>
        <dbReference type="ARBA" id="ARBA00023002"/>
    </source>
</evidence>
<evidence type="ECO:0000256" key="3">
    <source>
        <dbReference type="ARBA" id="ARBA00022563"/>
    </source>
</evidence>
<evidence type="ECO:0000256" key="9">
    <source>
        <dbReference type="ARBA" id="ARBA00052194"/>
    </source>
</evidence>
<dbReference type="InterPro" id="IPR000672">
    <property type="entry name" value="THF_DH/CycHdrlase"/>
</dbReference>
<dbReference type="FunFam" id="3.40.50.720:FF:000006">
    <property type="entry name" value="Bifunctional protein FolD"/>
    <property type="match status" value="1"/>
</dbReference>
<dbReference type="Pfam" id="PF02882">
    <property type="entry name" value="THF_DHG_CYH_C"/>
    <property type="match status" value="1"/>
</dbReference>
<dbReference type="Gene3D" id="3.40.50.10860">
    <property type="entry name" value="Leucine Dehydrogenase, chain A, domain 1"/>
    <property type="match status" value="1"/>
</dbReference>
<evidence type="ECO:0000259" key="13">
    <source>
        <dbReference type="Pfam" id="PF02882"/>
    </source>
</evidence>
<dbReference type="STRING" id="71139.A0A059AEW9"/>
<evidence type="ECO:0000256" key="1">
    <source>
        <dbReference type="ARBA" id="ARBA00004777"/>
    </source>
</evidence>
<dbReference type="InParanoid" id="A0A059AEW9"/>
<organism evidence="14">
    <name type="scientific">Eucalyptus grandis</name>
    <name type="common">Flooded gum</name>
    <dbReference type="NCBI Taxonomy" id="71139"/>
    <lineage>
        <taxon>Eukaryota</taxon>
        <taxon>Viridiplantae</taxon>
        <taxon>Streptophyta</taxon>
        <taxon>Embryophyta</taxon>
        <taxon>Tracheophyta</taxon>
        <taxon>Spermatophyta</taxon>
        <taxon>Magnoliopsida</taxon>
        <taxon>eudicotyledons</taxon>
        <taxon>Gunneridae</taxon>
        <taxon>Pentapetalae</taxon>
        <taxon>rosids</taxon>
        <taxon>malvids</taxon>
        <taxon>Myrtales</taxon>
        <taxon>Myrtaceae</taxon>
        <taxon>Myrtoideae</taxon>
        <taxon>Eucalypteae</taxon>
        <taxon>Eucalyptus</taxon>
    </lineage>
</organism>
<comment type="function">
    <text evidence="10">Catalyzes the oxidation of 5,10-methylenetetrahydrofolate to 5,10-methenyltetrahydrofolate and then the hydrolysis of 5,10-methenyltetrahydrofolate to 10-formyltetrahydrofolate.</text>
</comment>
<dbReference type="GO" id="GO:0009853">
    <property type="term" value="P:photorespiration"/>
    <property type="evidence" value="ECO:0007669"/>
    <property type="project" value="UniProtKB-KW"/>
</dbReference>
<evidence type="ECO:0000313" key="14">
    <source>
        <dbReference type="EMBL" id="KCW52294.1"/>
    </source>
</evidence>
<keyword evidence="7" id="KW-0601">Photorespiration</keyword>
<dbReference type="Pfam" id="PF00763">
    <property type="entry name" value="THF_DHG_CYH"/>
    <property type="match status" value="1"/>
</dbReference>
<keyword evidence="3" id="KW-0554">One-carbon metabolism</keyword>
<dbReference type="AlphaFoldDB" id="A0A059AEW9"/>
<dbReference type="Gramene" id="KCW52294">
    <property type="protein sequence ID" value="KCW52294"/>
    <property type="gene ID" value="EUGRSUZ_J01717"/>
</dbReference>